<sequence length="403" mass="44093">MNGSLCSPGPFAAEHLKLCLRGVLCSGGSISGLEAELPSCLQTETLLCAQHRGRAALCFVRGSARLLDAGRAANSALGGAAVQPRRDAGCDAGCVRAVLCLALRCCSEGIFLPPSSGRCRRAALWDGALRGFLPFLLSLALLALRAAVLCAPRSPTHRAAFGCSPELPSQGCLVLTTRRTAANKRRRVPHRCPFGICAHVPALPRLSFAWAAVNPAVLPCRPGVDEQQQQEEEEEEGGSVTAAGNRDVPRFEAGGRAAAAGRGAERLGGRARGGLLQPHQPDLRHHQRLLHRAVLPRHVGRPQYMNLLMDWIEVQINNEDIFPTNVGTPFPRNFLPVVKKILSRLFRVFVHVYIHHFDRITQMGSEAHVNTCYKHFYYFVKEFNLIDTKELEPLKEMTAQMCH</sequence>
<feature type="compositionally biased region" description="Acidic residues" evidence="2">
    <location>
        <begin position="228"/>
        <end position="237"/>
    </location>
</feature>
<feature type="region of interest" description="Disordered" evidence="2">
    <location>
        <begin position="224"/>
        <end position="249"/>
    </location>
</feature>
<accession>A0A669QVA9</accession>
<evidence type="ECO:0000256" key="1">
    <source>
        <dbReference type="PIRSR" id="PIRSR605301-1"/>
    </source>
</evidence>
<dbReference type="SUPFAM" id="SSF101152">
    <property type="entry name" value="Mob1/phocein"/>
    <property type="match status" value="1"/>
</dbReference>
<keyword evidence="1" id="KW-0479">Metal-binding</keyword>
<dbReference type="Gene3D" id="1.20.140.30">
    <property type="entry name" value="MOB kinase activator"/>
    <property type="match status" value="1"/>
</dbReference>
<proteinExistence type="predicted"/>
<dbReference type="InterPro" id="IPR036703">
    <property type="entry name" value="MOB_kinase_act_sf"/>
</dbReference>
<organism evidence="3 4">
    <name type="scientific">Phasianus colchicus</name>
    <name type="common">Common pheasant</name>
    <dbReference type="NCBI Taxonomy" id="9054"/>
    <lineage>
        <taxon>Eukaryota</taxon>
        <taxon>Metazoa</taxon>
        <taxon>Chordata</taxon>
        <taxon>Craniata</taxon>
        <taxon>Vertebrata</taxon>
        <taxon>Euteleostomi</taxon>
        <taxon>Archelosauria</taxon>
        <taxon>Archosauria</taxon>
        <taxon>Dinosauria</taxon>
        <taxon>Saurischia</taxon>
        <taxon>Theropoda</taxon>
        <taxon>Coelurosauria</taxon>
        <taxon>Aves</taxon>
        <taxon>Neognathae</taxon>
        <taxon>Galloanserae</taxon>
        <taxon>Galliformes</taxon>
        <taxon>Phasianidae</taxon>
        <taxon>Phasianinae</taxon>
        <taxon>Phasianus</taxon>
    </lineage>
</organism>
<dbReference type="InterPro" id="IPR005301">
    <property type="entry name" value="MOB_kinase_act_fam"/>
</dbReference>
<dbReference type="Pfam" id="PF03637">
    <property type="entry name" value="Mob1_phocein"/>
    <property type="match status" value="1"/>
</dbReference>
<dbReference type="AlphaFoldDB" id="A0A669QVA9"/>
<name>A0A669QVA9_PHACC</name>
<dbReference type="Proteomes" id="UP000472261">
    <property type="component" value="Unplaced"/>
</dbReference>
<keyword evidence="4" id="KW-1185">Reference proteome</keyword>
<reference evidence="3" key="2">
    <citation type="submission" date="2025-09" db="UniProtKB">
        <authorList>
            <consortium name="Ensembl"/>
        </authorList>
    </citation>
    <scope>IDENTIFICATION</scope>
</reference>
<keyword evidence="1" id="KW-0862">Zinc</keyword>
<feature type="binding site" evidence="1">
    <location>
        <position position="356"/>
    </location>
    <ligand>
        <name>Zn(2+)</name>
        <dbReference type="ChEBI" id="CHEBI:29105"/>
    </ligand>
</feature>
<evidence type="ECO:0000313" key="4">
    <source>
        <dbReference type="Proteomes" id="UP000472261"/>
    </source>
</evidence>
<evidence type="ECO:0000256" key="2">
    <source>
        <dbReference type="SAM" id="MobiDB-lite"/>
    </source>
</evidence>
<evidence type="ECO:0000313" key="3">
    <source>
        <dbReference type="Ensembl" id="ENSPCLP00000018126.1"/>
    </source>
</evidence>
<dbReference type="PANTHER" id="PTHR22599">
    <property type="entry name" value="MPS ONE BINDER KINASE ACTIVATOR-LIKE MOB"/>
    <property type="match status" value="1"/>
</dbReference>
<dbReference type="SMART" id="SM01388">
    <property type="entry name" value="Mob1_phocein"/>
    <property type="match status" value="1"/>
</dbReference>
<reference evidence="3" key="1">
    <citation type="submission" date="2025-08" db="UniProtKB">
        <authorList>
            <consortium name="Ensembl"/>
        </authorList>
    </citation>
    <scope>IDENTIFICATION</scope>
</reference>
<dbReference type="Ensembl" id="ENSPCLT00000024140.1">
    <property type="protein sequence ID" value="ENSPCLP00000018126.1"/>
    <property type="gene ID" value="ENSPCLG00000015143.1"/>
</dbReference>
<protein>
    <submittedName>
        <fullName evidence="3">MOB kinase activator 3A</fullName>
    </submittedName>
</protein>
<feature type="binding site" evidence="1">
    <location>
        <position position="351"/>
    </location>
    <ligand>
        <name>Zn(2+)</name>
        <dbReference type="ChEBI" id="CHEBI:29105"/>
    </ligand>
</feature>